<protein>
    <recommendedName>
        <fullName evidence="4">DUF4282 domain-containing protein</fullName>
    </recommendedName>
</protein>
<organism evidence="2 3">
    <name type="scientific">Actinomadura fulvescens</name>
    <dbReference type="NCBI Taxonomy" id="46160"/>
    <lineage>
        <taxon>Bacteria</taxon>
        <taxon>Bacillati</taxon>
        <taxon>Actinomycetota</taxon>
        <taxon>Actinomycetes</taxon>
        <taxon>Streptosporangiales</taxon>
        <taxon>Thermomonosporaceae</taxon>
        <taxon>Actinomadura</taxon>
    </lineage>
</organism>
<gene>
    <name evidence="2" type="ORF">GCM10010411_42630</name>
</gene>
<keyword evidence="1" id="KW-0472">Membrane</keyword>
<feature type="transmembrane region" description="Helical" evidence="1">
    <location>
        <begin position="47"/>
        <end position="70"/>
    </location>
</feature>
<evidence type="ECO:0000313" key="2">
    <source>
        <dbReference type="EMBL" id="GAA2603962.1"/>
    </source>
</evidence>
<dbReference type="Pfam" id="PF14110">
    <property type="entry name" value="DUF4282"/>
    <property type="match status" value="1"/>
</dbReference>
<sequence length="90" mass="10556">MLDTNFDHMVTVKMIKLVYRLELMVITLLAIVMAWYGLAFLEWNTTLGVMTLIATPIVWLFLVLTSRMALEFLVNQFKISEYLRAIKDRI</sequence>
<keyword evidence="1" id="KW-1133">Transmembrane helix</keyword>
<proteinExistence type="predicted"/>
<name>A0ABN3PX47_9ACTN</name>
<evidence type="ECO:0000313" key="3">
    <source>
        <dbReference type="Proteomes" id="UP001501509"/>
    </source>
</evidence>
<dbReference type="RefSeq" id="WP_410555960.1">
    <property type="nucleotide sequence ID" value="NZ_JAXCGB010000003.1"/>
</dbReference>
<accession>A0ABN3PX47</accession>
<feature type="transmembrane region" description="Helical" evidence="1">
    <location>
        <begin position="21"/>
        <end position="41"/>
    </location>
</feature>
<evidence type="ECO:0008006" key="4">
    <source>
        <dbReference type="Google" id="ProtNLM"/>
    </source>
</evidence>
<dbReference type="InterPro" id="IPR025557">
    <property type="entry name" value="DUF4282"/>
</dbReference>
<evidence type="ECO:0000256" key="1">
    <source>
        <dbReference type="SAM" id="Phobius"/>
    </source>
</evidence>
<keyword evidence="1" id="KW-0812">Transmembrane</keyword>
<comment type="caution">
    <text evidence="2">The sequence shown here is derived from an EMBL/GenBank/DDBJ whole genome shotgun (WGS) entry which is preliminary data.</text>
</comment>
<dbReference type="Proteomes" id="UP001501509">
    <property type="component" value="Unassembled WGS sequence"/>
</dbReference>
<reference evidence="2 3" key="1">
    <citation type="journal article" date="2019" name="Int. J. Syst. Evol. Microbiol.">
        <title>The Global Catalogue of Microorganisms (GCM) 10K type strain sequencing project: providing services to taxonomists for standard genome sequencing and annotation.</title>
        <authorList>
            <consortium name="The Broad Institute Genomics Platform"/>
            <consortium name="The Broad Institute Genome Sequencing Center for Infectious Disease"/>
            <person name="Wu L."/>
            <person name="Ma J."/>
        </authorList>
    </citation>
    <scope>NUCLEOTIDE SEQUENCE [LARGE SCALE GENOMIC DNA]</scope>
    <source>
        <strain evidence="2 3">JCM 6833</strain>
    </source>
</reference>
<dbReference type="EMBL" id="BAAATD010000005">
    <property type="protein sequence ID" value="GAA2603962.1"/>
    <property type="molecule type" value="Genomic_DNA"/>
</dbReference>
<keyword evidence="3" id="KW-1185">Reference proteome</keyword>